<feature type="compositionally biased region" description="Polar residues" evidence="1">
    <location>
        <begin position="1"/>
        <end position="12"/>
    </location>
</feature>
<evidence type="ECO:0000313" key="2">
    <source>
        <dbReference type="Proteomes" id="UP000248484"/>
    </source>
</evidence>
<dbReference type="RefSeq" id="XP_054940645.1">
    <property type="nucleotide sequence ID" value="XM_055084670.1"/>
</dbReference>
<organism evidence="2 3">
    <name type="scientific">Physeter macrocephalus</name>
    <name type="common">Sperm whale</name>
    <name type="synonym">Physeter catodon</name>
    <dbReference type="NCBI Taxonomy" id="9755"/>
    <lineage>
        <taxon>Eukaryota</taxon>
        <taxon>Metazoa</taxon>
        <taxon>Chordata</taxon>
        <taxon>Craniata</taxon>
        <taxon>Vertebrata</taxon>
        <taxon>Euteleostomi</taxon>
        <taxon>Mammalia</taxon>
        <taxon>Eutheria</taxon>
        <taxon>Laurasiatheria</taxon>
        <taxon>Artiodactyla</taxon>
        <taxon>Whippomorpha</taxon>
        <taxon>Cetacea</taxon>
        <taxon>Odontoceti</taxon>
        <taxon>Physeteridae</taxon>
        <taxon>Physeter</taxon>
    </lineage>
</organism>
<dbReference type="Proteomes" id="UP000248484">
    <property type="component" value="Chromosome 5"/>
</dbReference>
<keyword evidence="2" id="KW-1185">Reference proteome</keyword>
<accession>A0A9W2WNT4</accession>
<evidence type="ECO:0000256" key="1">
    <source>
        <dbReference type="SAM" id="MobiDB-lite"/>
    </source>
</evidence>
<feature type="compositionally biased region" description="Pro residues" evidence="1">
    <location>
        <begin position="30"/>
        <end position="40"/>
    </location>
</feature>
<name>A0A9W2WNT4_PHYMC</name>
<sequence length="220" mass="23939">MEEAATGNSGCSWSERARQATGNGATAAPRPQPPRAPPPGLLSLGAALRAGRGVTSGQVGARKKVPGYLSFEPRLSGSCSLSALFSSSYKEVDKGYGSSGVTRWIDMMEFRTPDFPCPSLTDYALLHEREEQLCNFECGSHDIRRAELKDGMIKKARYGSNRTRACLLSLFGLPPESCNLLWKAVLAQTPSCLYSDSEKTQGDQIITQVLMLCKVFLKPR</sequence>
<reference evidence="3" key="1">
    <citation type="submission" date="2025-08" db="UniProtKB">
        <authorList>
            <consortium name="RefSeq"/>
        </authorList>
    </citation>
    <scope>IDENTIFICATION</scope>
    <source>
        <tissue evidence="3">Muscle</tissue>
    </source>
</reference>
<feature type="region of interest" description="Disordered" evidence="1">
    <location>
        <begin position="1"/>
        <end position="42"/>
    </location>
</feature>
<dbReference type="KEGG" id="pcad:129392110"/>
<proteinExistence type="predicted"/>
<dbReference type="AlphaFoldDB" id="A0A9W2WNT4"/>
<dbReference type="GeneID" id="129392110"/>
<gene>
    <name evidence="3" type="primary">LOC129392110</name>
</gene>
<evidence type="ECO:0000313" key="3">
    <source>
        <dbReference type="RefSeq" id="XP_054940645.1"/>
    </source>
</evidence>
<protein>
    <submittedName>
        <fullName evidence="3">Uncharacterized protein</fullName>
    </submittedName>
</protein>